<dbReference type="Proteomes" id="UP000271162">
    <property type="component" value="Unassembled WGS sequence"/>
</dbReference>
<protein>
    <submittedName>
        <fullName evidence="2 4">Uncharacterized protein</fullName>
    </submittedName>
</protein>
<feature type="region of interest" description="Disordered" evidence="1">
    <location>
        <begin position="75"/>
        <end position="97"/>
    </location>
</feature>
<organism evidence="4">
    <name type="scientific">Nippostrongylus brasiliensis</name>
    <name type="common">Rat hookworm</name>
    <dbReference type="NCBI Taxonomy" id="27835"/>
    <lineage>
        <taxon>Eukaryota</taxon>
        <taxon>Metazoa</taxon>
        <taxon>Ecdysozoa</taxon>
        <taxon>Nematoda</taxon>
        <taxon>Chromadorea</taxon>
        <taxon>Rhabditida</taxon>
        <taxon>Rhabditina</taxon>
        <taxon>Rhabditomorpha</taxon>
        <taxon>Strongyloidea</taxon>
        <taxon>Heligmosomidae</taxon>
        <taxon>Nippostrongylus</taxon>
    </lineage>
</organism>
<accession>A0A0N4XLT8</accession>
<dbReference type="EMBL" id="UYSL01005270">
    <property type="protein sequence ID" value="VDL67078.1"/>
    <property type="molecule type" value="Genomic_DNA"/>
</dbReference>
<evidence type="ECO:0000313" key="3">
    <source>
        <dbReference type="Proteomes" id="UP000271162"/>
    </source>
</evidence>
<dbReference type="AlphaFoldDB" id="A0A0N4XLT8"/>
<evidence type="ECO:0000256" key="1">
    <source>
        <dbReference type="SAM" id="MobiDB-lite"/>
    </source>
</evidence>
<evidence type="ECO:0000313" key="4">
    <source>
        <dbReference type="WBParaSite" id="NBR_0000349001-mRNA-1"/>
    </source>
</evidence>
<reference evidence="4" key="1">
    <citation type="submission" date="2017-02" db="UniProtKB">
        <authorList>
            <consortium name="WormBaseParasite"/>
        </authorList>
    </citation>
    <scope>IDENTIFICATION</scope>
</reference>
<evidence type="ECO:0000313" key="2">
    <source>
        <dbReference type="EMBL" id="VDL67078.1"/>
    </source>
</evidence>
<gene>
    <name evidence="2" type="ORF">NBR_LOCUS3489</name>
</gene>
<reference evidence="2 3" key="2">
    <citation type="submission" date="2018-11" db="EMBL/GenBank/DDBJ databases">
        <authorList>
            <consortium name="Pathogen Informatics"/>
        </authorList>
    </citation>
    <scope>NUCLEOTIDE SEQUENCE [LARGE SCALE GENOMIC DNA]</scope>
</reference>
<dbReference type="WBParaSite" id="NBR_0000349001-mRNA-1">
    <property type="protein sequence ID" value="NBR_0000349001-mRNA-1"/>
    <property type="gene ID" value="NBR_0000349001"/>
</dbReference>
<keyword evidence="3" id="KW-1185">Reference proteome</keyword>
<sequence length="119" mass="12322">MGKGKGCSEGGFKEVKGGWEVGGSAAGKRGKILGTAIDLTTSFNADNKDSILDAEEDTMLLILVTLDGEGLIGDSGSEELAGVDEGDSGDRSPAPHLTELTMKGHKRTGVICRSVRDEV</sequence>
<proteinExistence type="predicted"/>
<name>A0A0N4XLT8_NIPBR</name>